<dbReference type="EMBL" id="FWXF01000003">
    <property type="protein sequence ID" value="SMC20102.1"/>
    <property type="molecule type" value="Genomic_DNA"/>
</dbReference>
<protein>
    <submittedName>
        <fullName evidence="5">Tetratricopeptide repeat-containing protein</fullName>
    </submittedName>
</protein>
<feature type="repeat" description="TPR" evidence="3">
    <location>
        <begin position="494"/>
        <end position="527"/>
    </location>
</feature>
<evidence type="ECO:0000313" key="5">
    <source>
        <dbReference type="EMBL" id="SMC20102.1"/>
    </source>
</evidence>
<proteinExistence type="predicted"/>
<name>A0A1W1X810_9BACT</name>
<keyword evidence="6" id="KW-1185">Reference proteome</keyword>
<evidence type="ECO:0000256" key="1">
    <source>
        <dbReference type="ARBA" id="ARBA00022737"/>
    </source>
</evidence>
<organism evidence="5 6">
    <name type="scientific">Desulfacinum hydrothermale DSM 13146</name>
    <dbReference type="NCBI Taxonomy" id="1121390"/>
    <lineage>
        <taxon>Bacteria</taxon>
        <taxon>Pseudomonadati</taxon>
        <taxon>Thermodesulfobacteriota</taxon>
        <taxon>Syntrophobacteria</taxon>
        <taxon>Syntrophobacterales</taxon>
        <taxon>Syntrophobacteraceae</taxon>
        <taxon>Desulfacinum</taxon>
    </lineage>
</organism>
<evidence type="ECO:0000256" key="3">
    <source>
        <dbReference type="PROSITE-ProRule" id="PRU00339"/>
    </source>
</evidence>
<dbReference type="Pfam" id="PF13432">
    <property type="entry name" value="TPR_16"/>
    <property type="match status" value="3"/>
</dbReference>
<dbReference type="PANTHER" id="PTHR45586:SF1">
    <property type="entry name" value="LIPOPOLYSACCHARIDE ASSEMBLY PROTEIN B"/>
    <property type="match status" value="1"/>
</dbReference>
<dbReference type="STRING" id="1121390.SAMN02746041_00814"/>
<dbReference type="OrthoDB" id="5338908at2"/>
<evidence type="ECO:0000313" key="6">
    <source>
        <dbReference type="Proteomes" id="UP000192783"/>
    </source>
</evidence>
<dbReference type="InterPro" id="IPR011990">
    <property type="entry name" value="TPR-like_helical_dom_sf"/>
</dbReference>
<keyword evidence="4" id="KW-1133">Transmembrane helix</keyword>
<dbReference type="RefSeq" id="WP_084056540.1">
    <property type="nucleotide sequence ID" value="NZ_FWXF01000003.1"/>
</dbReference>
<sequence length="872" mass="98658">MALERTALDKDALPSGYTRTAFSARFWALSALLVLLAMTAVFLFPSRTSLVLFFVEKGQWRSAQKILGYLLEAQPHNGENLLLAADLEVKLGRPDLAIQHLQKALGQGAPPTTTLSRLITLYEWTQQPQKAMETLEQLHLLSPEDPKVLRRLLAYYRRYGLWEQETRALVQLVRLERKIPPPKMYGWIEGEAVRQKLMKDPWVGHLRQTLWEITQAMETHPEDVRFQFLLRTLYYLRTNYESNLEARGADYQVDPTALVDSAAEAFLEAGLVDQAMDFFTEWDHIRQGGAAARLRFAHILAWSGLADEARQVLSTLVHAPQLNPEEFLAIASLARQLPDPELAILSLQKARERFPDDTQIALAQARLLMDEGRPVEAWKRFKSVIAKEPKNLQAIEGLLTAAQDSGDQTLLAESLPFADQLRPEDPQWIRLSAQVSLRAGDPNTACKKLRSLFAAGLGTEDDFWLLVQAARASGRREELLQAAQVAEKLGEKDPQMLRDAAFLFMEANAFESAYDLFSRLLESAPNDTDLLTNLVFAARQSGKPQLKEDAVLRILQMASAGRLSIETTEEALSQLGAGKKAIHLYEELAARRPDPLVIQSLVRLYRWNGQPGKAADLLARISDKRPADPQAAMEAGKAYVQADRVDRAVVYLERALRGRPGDVRLRRSLATYYGWLGRMKDRMRHLEVLHKLGALPKEDYPDLAFHYLDRGAAQRARDLLLELSSMRALTVNESLALASAHELAGSPDLALNIYRSLAAQHPHDPDLLATLGNHALWLDQMEVALDFYERALRQDPNNLVALKGSAQIYAWNNDPQRAIARFEHYNRLNPLDFEVHYQLGELYHANGRQGAAFQEYRKAERLIRRVRRGERR</sequence>
<dbReference type="PROSITE" id="PS50005">
    <property type="entry name" value="TPR"/>
    <property type="match status" value="3"/>
</dbReference>
<dbReference type="AlphaFoldDB" id="A0A1W1X810"/>
<evidence type="ECO:0000256" key="4">
    <source>
        <dbReference type="SAM" id="Phobius"/>
    </source>
</evidence>
<feature type="repeat" description="TPR" evidence="3">
    <location>
        <begin position="765"/>
        <end position="798"/>
    </location>
</feature>
<gene>
    <name evidence="5" type="ORF">SAMN02746041_00814</name>
</gene>
<dbReference type="Pfam" id="PF14559">
    <property type="entry name" value="TPR_19"/>
    <property type="match status" value="2"/>
</dbReference>
<dbReference type="SMART" id="SM00028">
    <property type="entry name" value="TPR"/>
    <property type="match status" value="8"/>
</dbReference>
<dbReference type="Gene3D" id="1.25.40.10">
    <property type="entry name" value="Tetratricopeptide repeat domain"/>
    <property type="match status" value="4"/>
</dbReference>
<dbReference type="Proteomes" id="UP000192783">
    <property type="component" value="Unassembled WGS sequence"/>
</dbReference>
<keyword evidence="1" id="KW-0677">Repeat</keyword>
<dbReference type="PANTHER" id="PTHR45586">
    <property type="entry name" value="TPR REPEAT-CONTAINING PROTEIN PA4667"/>
    <property type="match status" value="1"/>
</dbReference>
<dbReference type="InterPro" id="IPR051012">
    <property type="entry name" value="CellSynth/LPSAsmb/PSIAsmb"/>
</dbReference>
<reference evidence="5 6" key="1">
    <citation type="submission" date="2017-04" db="EMBL/GenBank/DDBJ databases">
        <authorList>
            <person name="Afonso C.L."/>
            <person name="Miller P.J."/>
            <person name="Scott M.A."/>
            <person name="Spackman E."/>
            <person name="Goraichik I."/>
            <person name="Dimitrov K.M."/>
            <person name="Suarez D.L."/>
            <person name="Swayne D.E."/>
        </authorList>
    </citation>
    <scope>NUCLEOTIDE SEQUENCE [LARGE SCALE GENOMIC DNA]</scope>
    <source>
        <strain evidence="5 6">DSM 13146</strain>
    </source>
</reference>
<keyword evidence="4" id="KW-0472">Membrane</keyword>
<keyword evidence="2 3" id="KW-0802">TPR repeat</keyword>
<dbReference type="SUPFAM" id="SSF48452">
    <property type="entry name" value="TPR-like"/>
    <property type="match status" value="4"/>
</dbReference>
<accession>A0A1W1X810</accession>
<evidence type="ECO:0000256" key="2">
    <source>
        <dbReference type="ARBA" id="ARBA00022803"/>
    </source>
</evidence>
<dbReference type="InterPro" id="IPR019734">
    <property type="entry name" value="TPR_rpt"/>
</dbReference>
<feature type="transmembrane region" description="Helical" evidence="4">
    <location>
        <begin position="26"/>
        <end position="44"/>
    </location>
</feature>
<keyword evidence="4" id="KW-0812">Transmembrane</keyword>
<feature type="repeat" description="TPR" evidence="3">
    <location>
        <begin position="629"/>
        <end position="662"/>
    </location>
</feature>